<keyword evidence="1" id="KW-0812">Transmembrane</keyword>
<dbReference type="AlphaFoldDB" id="S0E6L7"/>
<proteinExistence type="predicted"/>
<sequence>MSLIGFSIYSIVMGGKDMSVAQIGRATTDVTKGIFDILTHFLLRTEVNNSFESNVYDSNLEDLAKGGNKNASRETTCVAISIVVIAFIIWDLCNQWDKLSGAGRGLATEYIAILVAAVIVGIIGLFSTCAFIPVIGQVILVVGLIISFFSLVYGRPEPEKTPGEKFVDNMRGYNGWLEKIDDPPSTALECAITPTEIPKDAGFSFQITGKNTKGSSTQFIIKPNTEKLSSYTKALYIKFGFTTGYYTVCLFSNESFSTAPDAKNGKYTYSGPDDPFQTMLRAEWQN</sequence>
<dbReference type="EMBL" id="HF679028">
    <property type="protein sequence ID" value="CCT70466.1"/>
    <property type="molecule type" value="Genomic_DNA"/>
</dbReference>
<dbReference type="VEuPathDB" id="FungiDB:FFUJ_06442"/>
<feature type="transmembrane region" description="Helical" evidence="1">
    <location>
        <begin position="71"/>
        <end position="90"/>
    </location>
</feature>
<gene>
    <name evidence="2" type="ORF">FFUJ_06442</name>
</gene>
<keyword evidence="1" id="KW-0472">Membrane</keyword>
<evidence type="ECO:0000313" key="3">
    <source>
        <dbReference type="Proteomes" id="UP000016800"/>
    </source>
</evidence>
<name>S0E6L7_GIBF5</name>
<evidence type="ECO:0000313" key="2">
    <source>
        <dbReference type="EMBL" id="CCT70466.1"/>
    </source>
</evidence>
<dbReference type="Proteomes" id="UP000016800">
    <property type="component" value="Chromosome VI"/>
</dbReference>
<feature type="transmembrane region" description="Helical" evidence="1">
    <location>
        <begin position="110"/>
        <end position="127"/>
    </location>
</feature>
<keyword evidence="3" id="KW-1185">Reference proteome</keyword>
<feature type="transmembrane region" description="Helical" evidence="1">
    <location>
        <begin position="134"/>
        <end position="153"/>
    </location>
</feature>
<keyword evidence="1" id="KW-1133">Transmembrane helix</keyword>
<dbReference type="RefSeq" id="XP_023432545.1">
    <property type="nucleotide sequence ID" value="XM_023579767.1"/>
</dbReference>
<dbReference type="GeneID" id="35399919"/>
<dbReference type="HOGENOM" id="CLU_973329_0_0_1"/>
<protein>
    <submittedName>
        <fullName evidence="2">Uncharacterized protein</fullName>
    </submittedName>
</protein>
<accession>S0E6L7</accession>
<organism evidence="2 3">
    <name type="scientific">Gibberella fujikuroi (strain CBS 195.34 / IMI 58289 / NRRL A-6831)</name>
    <name type="common">Bakanae and foot rot disease fungus</name>
    <name type="synonym">Fusarium fujikuroi</name>
    <dbReference type="NCBI Taxonomy" id="1279085"/>
    <lineage>
        <taxon>Eukaryota</taxon>
        <taxon>Fungi</taxon>
        <taxon>Dikarya</taxon>
        <taxon>Ascomycota</taxon>
        <taxon>Pezizomycotina</taxon>
        <taxon>Sordariomycetes</taxon>
        <taxon>Hypocreomycetidae</taxon>
        <taxon>Hypocreales</taxon>
        <taxon>Nectriaceae</taxon>
        <taxon>Fusarium</taxon>
        <taxon>Fusarium fujikuroi species complex</taxon>
    </lineage>
</organism>
<reference evidence="3" key="1">
    <citation type="journal article" date="2013" name="PLoS Pathog.">
        <title>Deciphering the cryptic genome: genome-wide analyses of the rice pathogen Fusarium fujikuroi reveal complex regulation of secondary metabolism and novel metabolites.</title>
        <authorList>
            <person name="Wiemann P."/>
            <person name="Sieber C.M."/>
            <person name="von Bargen K.W."/>
            <person name="Studt L."/>
            <person name="Niehaus E.M."/>
            <person name="Espino J.J."/>
            <person name="Huss K."/>
            <person name="Michielse C.B."/>
            <person name="Albermann S."/>
            <person name="Wagner D."/>
            <person name="Bergner S.V."/>
            <person name="Connolly L.R."/>
            <person name="Fischer A."/>
            <person name="Reuter G."/>
            <person name="Kleigrewe K."/>
            <person name="Bald T."/>
            <person name="Wingfield B.D."/>
            <person name="Ophir R."/>
            <person name="Freeman S."/>
            <person name="Hippler M."/>
            <person name="Smith K.M."/>
            <person name="Brown D.W."/>
            <person name="Proctor R.H."/>
            <person name="Munsterkotter M."/>
            <person name="Freitag M."/>
            <person name="Humpf H.U."/>
            <person name="Guldener U."/>
            <person name="Tudzynski B."/>
        </authorList>
    </citation>
    <scope>NUCLEOTIDE SEQUENCE [LARGE SCALE GENOMIC DNA]</scope>
    <source>
        <strain evidence="3">CBS 195.34 / IMI 58289 / NRRL A-6831</strain>
    </source>
</reference>
<evidence type="ECO:0000256" key="1">
    <source>
        <dbReference type="SAM" id="Phobius"/>
    </source>
</evidence>